<evidence type="ECO:0000313" key="2">
    <source>
        <dbReference type="Proteomes" id="UP000245474"/>
    </source>
</evidence>
<sequence>MHAQIIGSDPAVAVPVEAGERVMAAGFERGAEDVACAHGTLPMRWMAVQSGMASAGGEAGHGDVTPLWQPATAGWASPPAGPQPGPSSWLLVGNGLQAFAHRCAAPVGFSITGAIPGRACGRVAAPCALWVSGSVTLNALLPFLLLAALAWVWRANLQAREAAVAAARRACRARGMTLLDHTVAFRRCRLRRGPDGRRRVQRLYGFEFGFGGDERCRGWVTLLGSRVESLQLEVPEGGREHEIGGDRG</sequence>
<comment type="caution">
    <text evidence="1">The sequence shown here is derived from an EMBL/GenBank/DDBJ whole genome shotgun (WGS) entry which is preliminary data.</text>
</comment>
<dbReference type="Pfam" id="PF11743">
    <property type="entry name" value="DUF3301"/>
    <property type="match status" value="1"/>
</dbReference>
<accession>A0A2U2N7A3</accession>
<dbReference type="EMBL" id="QFFI01000004">
    <property type="protein sequence ID" value="PWG64988.1"/>
    <property type="molecule type" value="Genomic_DNA"/>
</dbReference>
<reference evidence="1 2" key="1">
    <citation type="submission" date="2018-05" db="EMBL/GenBank/DDBJ databases">
        <title>Spiribacter halobius sp. nov., a moderately halophilic bacterium isolated from marine solar saltern.</title>
        <authorList>
            <person name="Zheng W.-S."/>
            <person name="Lu D.-C."/>
            <person name="Du Z.-J."/>
        </authorList>
    </citation>
    <scope>NUCLEOTIDE SEQUENCE [LARGE SCALE GENOMIC DNA]</scope>
    <source>
        <strain evidence="1 2">E85</strain>
    </source>
</reference>
<name>A0A2U2N7A3_9GAMM</name>
<proteinExistence type="predicted"/>
<evidence type="ECO:0000313" key="1">
    <source>
        <dbReference type="EMBL" id="PWG64988.1"/>
    </source>
</evidence>
<gene>
    <name evidence="1" type="ORF">DEM34_03975</name>
</gene>
<keyword evidence="2" id="KW-1185">Reference proteome</keyword>
<evidence type="ECO:0008006" key="3">
    <source>
        <dbReference type="Google" id="ProtNLM"/>
    </source>
</evidence>
<dbReference type="InterPro" id="IPR021732">
    <property type="entry name" value="DUF3301"/>
</dbReference>
<protein>
    <recommendedName>
        <fullName evidence="3">DUF3301 domain-containing protein</fullName>
    </recommendedName>
</protein>
<organism evidence="1 2">
    <name type="scientific">Sediminicurvatus halobius</name>
    <dbReference type="NCBI Taxonomy" id="2182432"/>
    <lineage>
        <taxon>Bacteria</taxon>
        <taxon>Pseudomonadati</taxon>
        <taxon>Pseudomonadota</taxon>
        <taxon>Gammaproteobacteria</taxon>
        <taxon>Chromatiales</taxon>
        <taxon>Ectothiorhodospiraceae</taxon>
        <taxon>Sediminicurvatus</taxon>
    </lineage>
</organism>
<dbReference type="AlphaFoldDB" id="A0A2U2N7A3"/>
<dbReference type="Proteomes" id="UP000245474">
    <property type="component" value="Unassembled WGS sequence"/>
</dbReference>